<dbReference type="Gramene" id="ONI22062">
    <property type="protein sequence ID" value="ONI22062"/>
    <property type="gene ID" value="PRUPE_2G104400"/>
</dbReference>
<gene>
    <name evidence="1" type="ORF">PRUPE_2G104400</name>
</gene>
<protein>
    <submittedName>
        <fullName evidence="1">Uncharacterized protein</fullName>
    </submittedName>
</protein>
<dbReference type="EMBL" id="CM007652">
    <property type="protein sequence ID" value="ONI22062.1"/>
    <property type="molecule type" value="Genomic_DNA"/>
</dbReference>
<dbReference type="Proteomes" id="UP000006882">
    <property type="component" value="Chromosome G2"/>
</dbReference>
<reference evidence="1 2" key="1">
    <citation type="journal article" date="2013" name="Nat. Genet.">
        <title>The high-quality draft genome of peach (Prunus persica) identifies unique patterns of genetic diversity, domestication and genome evolution.</title>
        <authorList>
            <consortium name="International Peach Genome Initiative"/>
            <person name="Verde I."/>
            <person name="Abbott A.G."/>
            <person name="Scalabrin S."/>
            <person name="Jung S."/>
            <person name="Shu S."/>
            <person name="Marroni F."/>
            <person name="Zhebentyayeva T."/>
            <person name="Dettori M.T."/>
            <person name="Grimwood J."/>
            <person name="Cattonaro F."/>
            <person name="Zuccolo A."/>
            <person name="Rossini L."/>
            <person name="Jenkins J."/>
            <person name="Vendramin E."/>
            <person name="Meisel L.A."/>
            <person name="Decroocq V."/>
            <person name="Sosinski B."/>
            <person name="Prochnik S."/>
            <person name="Mitros T."/>
            <person name="Policriti A."/>
            <person name="Cipriani G."/>
            <person name="Dondini L."/>
            <person name="Ficklin S."/>
            <person name="Goodstein D.M."/>
            <person name="Xuan P."/>
            <person name="Del Fabbro C."/>
            <person name="Aramini V."/>
            <person name="Copetti D."/>
            <person name="Gonzalez S."/>
            <person name="Horner D.S."/>
            <person name="Falchi R."/>
            <person name="Lucas S."/>
            <person name="Mica E."/>
            <person name="Maldonado J."/>
            <person name="Lazzari B."/>
            <person name="Bielenberg D."/>
            <person name="Pirona R."/>
            <person name="Miculan M."/>
            <person name="Barakat A."/>
            <person name="Testolin R."/>
            <person name="Stella A."/>
            <person name="Tartarini S."/>
            <person name="Tonutti P."/>
            <person name="Arus P."/>
            <person name="Orellana A."/>
            <person name="Wells C."/>
            <person name="Main D."/>
            <person name="Vizzotto G."/>
            <person name="Silva H."/>
            <person name="Salamini F."/>
            <person name="Schmutz J."/>
            <person name="Morgante M."/>
            <person name="Rokhsar D.S."/>
        </authorList>
    </citation>
    <scope>NUCLEOTIDE SEQUENCE [LARGE SCALE GENOMIC DNA]</scope>
    <source>
        <strain evidence="2">cv. Nemared</strain>
    </source>
</reference>
<evidence type="ECO:0000313" key="1">
    <source>
        <dbReference type="EMBL" id="ONI22062.1"/>
    </source>
</evidence>
<name>A0A251QE82_PRUPE</name>
<sequence length="92" mass="11367">MCEHVYNYFYSNLKYVRINHFYTNVNRSDILSTKYLRYWKQLKINNSYPAKMMVSPNIEYCLGLGILKFKMTQFYSRRLNRLILYEMRALRN</sequence>
<evidence type="ECO:0000313" key="2">
    <source>
        <dbReference type="Proteomes" id="UP000006882"/>
    </source>
</evidence>
<accession>A0A251QE82</accession>
<proteinExistence type="predicted"/>
<organism evidence="1 2">
    <name type="scientific">Prunus persica</name>
    <name type="common">Peach</name>
    <name type="synonym">Amygdalus persica</name>
    <dbReference type="NCBI Taxonomy" id="3760"/>
    <lineage>
        <taxon>Eukaryota</taxon>
        <taxon>Viridiplantae</taxon>
        <taxon>Streptophyta</taxon>
        <taxon>Embryophyta</taxon>
        <taxon>Tracheophyta</taxon>
        <taxon>Spermatophyta</taxon>
        <taxon>Magnoliopsida</taxon>
        <taxon>eudicotyledons</taxon>
        <taxon>Gunneridae</taxon>
        <taxon>Pentapetalae</taxon>
        <taxon>rosids</taxon>
        <taxon>fabids</taxon>
        <taxon>Rosales</taxon>
        <taxon>Rosaceae</taxon>
        <taxon>Amygdaloideae</taxon>
        <taxon>Amygdaleae</taxon>
        <taxon>Prunus</taxon>
    </lineage>
</organism>
<dbReference type="AlphaFoldDB" id="A0A251QE82"/>
<keyword evidence="2" id="KW-1185">Reference proteome</keyword>